<dbReference type="RefSeq" id="WP_115691958.1">
    <property type="nucleotide sequence ID" value="NZ_CP031417.1"/>
</dbReference>
<dbReference type="Proteomes" id="UP000254889">
    <property type="component" value="Chromosome"/>
</dbReference>
<evidence type="ECO:0008006" key="4">
    <source>
        <dbReference type="Google" id="ProtNLM"/>
    </source>
</evidence>
<name>A0A345ZXD2_9HYPH</name>
<protein>
    <recommendedName>
        <fullName evidence="4">DUF2244 domain-containing protein</fullName>
    </recommendedName>
</protein>
<gene>
    <name evidence="2" type="ORF">DW352_14260</name>
</gene>
<dbReference type="KEGG" id="ptaw:DW352_14260"/>
<evidence type="ECO:0000256" key="1">
    <source>
        <dbReference type="SAM" id="Phobius"/>
    </source>
</evidence>
<organism evidence="2 3">
    <name type="scientific">Pseudolabrys taiwanensis</name>
    <dbReference type="NCBI Taxonomy" id="331696"/>
    <lineage>
        <taxon>Bacteria</taxon>
        <taxon>Pseudomonadati</taxon>
        <taxon>Pseudomonadota</taxon>
        <taxon>Alphaproteobacteria</taxon>
        <taxon>Hyphomicrobiales</taxon>
        <taxon>Xanthobacteraceae</taxon>
        <taxon>Pseudolabrys</taxon>
    </lineage>
</organism>
<feature type="transmembrane region" description="Helical" evidence="1">
    <location>
        <begin position="62"/>
        <end position="83"/>
    </location>
</feature>
<sequence length="187" mass="20508">MRSFQTTPIRERDAQGHLTAAGLNWVETRYGIFGLSAVILVTGAVPALICLWCIIAGAYRPAYIAALVCGALVWLSISVASRWGSRDRAVIFHADRIEAPHGLPRRPTPARLPIRVADTANIEAWSEARDAFPMLYTREGDSYLLGWALNEFQARKVIVQLTAARDELLASLAEPARAAGSARQVIR</sequence>
<keyword evidence="3" id="KW-1185">Reference proteome</keyword>
<feature type="transmembrane region" description="Helical" evidence="1">
    <location>
        <begin position="32"/>
        <end position="55"/>
    </location>
</feature>
<keyword evidence="1" id="KW-0472">Membrane</keyword>
<proteinExistence type="predicted"/>
<keyword evidence="1" id="KW-0812">Transmembrane</keyword>
<dbReference type="AlphaFoldDB" id="A0A345ZXD2"/>
<accession>A0A345ZXD2</accession>
<evidence type="ECO:0000313" key="3">
    <source>
        <dbReference type="Proteomes" id="UP000254889"/>
    </source>
</evidence>
<evidence type="ECO:0000313" key="2">
    <source>
        <dbReference type="EMBL" id="AXK81579.1"/>
    </source>
</evidence>
<dbReference type="EMBL" id="CP031417">
    <property type="protein sequence ID" value="AXK81579.1"/>
    <property type="molecule type" value="Genomic_DNA"/>
</dbReference>
<keyword evidence="1" id="KW-1133">Transmembrane helix</keyword>
<reference evidence="2 3" key="1">
    <citation type="submission" date="2018-07" db="EMBL/GenBank/DDBJ databases">
        <authorList>
            <person name="Quirk P.G."/>
            <person name="Krulwich T.A."/>
        </authorList>
    </citation>
    <scope>NUCLEOTIDE SEQUENCE [LARGE SCALE GENOMIC DNA]</scope>
    <source>
        <strain evidence="2 3">CC-BB4</strain>
    </source>
</reference>